<feature type="region of interest" description="Disordered" evidence="1">
    <location>
        <begin position="1"/>
        <end position="23"/>
    </location>
</feature>
<evidence type="ECO:0000313" key="3">
    <source>
        <dbReference type="Proteomes" id="UP000249402"/>
    </source>
</evidence>
<dbReference type="RefSeq" id="XP_025575634.1">
    <property type="nucleotide sequence ID" value="XM_025719383.1"/>
</dbReference>
<feature type="region of interest" description="Disordered" evidence="1">
    <location>
        <begin position="58"/>
        <end position="84"/>
    </location>
</feature>
<accession>A0A395H0E6</accession>
<name>A0A395H0E6_9EURO</name>
<protein>
    <submittedName>
        <fullName evidence="2">Uncharacterized protein</fullName>
    </submittedName>
</protein>
<reference evidence="2 3" key="1">
    <citation type="submission" date="2018-02" db="EMBL/GenBank/DDBJ databases">
        <title>The genomes of Aspergillus section Nigri reveals drivers in fungal speciation.</title>
        <authorList>
            <consortium name="DOE Joint Genome Institute"/>
            <person name="Vesth T.C."/>
            <person name="Nybo J."/>
            <person name="Theobald S."/>
            <person name="Brandl J."/>
            <person name="Frisvad J.C."/>
            <person name="Nielsen K.F."/>
            <person name="Lyhne E.K."/>
            <person name="Kogle M.E."/>
            <person name="Kuo A."/>
            <person name="Riley R."/>
            <person name="Clum A."/>
            <person name="Nolan M."/>
            <person name="Lipzen A."/>
            <person name="Salamov A."/>
            <person name="Henrissat B."/>
            <person name="Wiebenga A."/>
            <person name="De vries R.P."/>
            <person name="Grigoriev I.V."/>
            <person name="Mortensen U.H."/>
            <person name="Andersen M.R."/>
            <person name="Baker S.E."/>
        </authorList>
    </citation>
    <scope>NUCLEOTIDE SEQUENCE [LARGE SCALE GENOMIC DNA]</scope>
    <source>
        <strain evidence="2 3">CBS 121593</strain>
    </source>
</reference>
<gene>
    <name evidence="2" type="ORF">BO80DRAFT_424862</name>
</gene>
<dbReference type="GeneID" id="37224248"/>
<evidence type="ECO:0000256" key="1">
    <source>
        <dbReference type="SAM" id="MobiDB-lite"/>
    </source>
</evidence>
<organism evidence="2 3">
    <name type="scientific">Aspergillus ibericus CBS 121593</name>
    <dbReference type="NCBI Taxonomy" id="1448316"/>
    <lineage>
        <taxon>Eukaryota</taxon>
        <taxon>Fungi</taxon>
        <taxon>Dikarya</taxon>
        <taxon>Ascomycota</taxon>
        <taxon>Pezizomycotina</taxon>
        <taxon>Eurotiomycetes</taxon>
        <taxon>Eurotiomycetidae</taxon>
        <taxon>Eurotiales</taxon>
        <taxon>Aspergillaceae</taxon>
        <taxon>Aspergillus</taxon>
        <taxon>Aspergillus subgen. Circumdati</taxon>
    </lineage>
</organism>
<keyword evidence="3" id="KW-1185">Reference proteome</keyword>
<dbReference type="Proteomes" id="UP000249402">
    <property type="component" value="Unassembled WGS sequence"/>
</dbReference>
<evidence type="ECO:0000313" key="2">
    <source>
        <dbReference type="EMBL" id="RAL01307.1"/>
    </source>
</evidence>
<dbReference type="EMBL" id="KZ824436">
    <property type="protein sequence ID" value="RAL01307.1"/>
    <property type="molecule type" value="Genomic_DNA"/>
</dbReference>
<proteinExistence type="predicted"/>
<dbReference type="AlphaFoldDB" id="A0A395H0E6"/>
<sequence>MLALSSSPLNSAVSGAATTLGDGTNTTVEQWSIYLLSGLHFLLAPDPRATKIDLNRGIRFQNRPPPPHACSVRSAEQYEARQAA</sequence>
<dbReference type="VEuPathDB" id="FungiDB:BO80DRAFT_424862"/>